<accession>A0A504YP21</accession>
<gene>
    <name evidence="1" type="ORF">FGIG_12048</name>
</gene>
<reference evidence="1 2" key="1">
    <citation type="submission" date="2019-04" db="EMBL/GenBank/DDBJ databases">
        <title>Annotation for the trematode Fasciola gigantica.</title>
        <authorList>
            <person name="Choi Y.-J."/>
        </authorList>
    </citation>
    <scope>NUCLEOTIDE SEQUENCE [LARGE SCALE GENOMIC DNA]</scope>
    <source>
        <strain evidence="1">Uganda_cow_1</strain>
    </source>
</reference>
<sequence length="89" mass="10493">MAFPKWMWMWNNYSRTDHPNRLLLQEYHLTLRDSLLQSIRPQICLQPIVHTPHPNQSVSPPCSRSRSHGCGGKRYWSGGQQWSRAYPAF</sequence>
<evidence type="ECO:0000313" key="2">
    <source>
        <dbReference type="Proteomes" id="UP000316759"/>
    </source>
</evidence>
<name>A0A504YP21_FASGI</name>
<protein>
    <submittedName>
        <fullName evidence="1">Uncharacterized protein</fullName>
    </submittedName>
</protein>
<comment type="caution">
    <text evidence="1">The sequence shown here is derived from an EMBL/GenBank/DDBJ whole genome shotgun (WGS) entry which is preliminary data.</text>
</comment>
<dbReference type="EMBL" id="SUNJ01010420">
    <property type="protein sequence ID" value="TPP59667.1"/>
    <property type="molecule type" value="Genomic_DNA"/>
</dbReference>
<organism evidence="1 2">
    <name type="scientific">Fasciola gigantica</name>
    <name type="common">Giant liver fluke</name>
    <dbReference type="NCBI Taxonomy" id="46835"/>
    <lineage>
        <taxon>Eukaryota</taxon>
        <taxon>Metazoa</taxon>
        <taxon>Spiralia</taxon>
        <taxon>Lophotrochozoa</taxon>
        <taxon>Platyhelminthes</taxon>
        <taxon>Trematoda</taxon>
        <taxon>Digenea</taxon>
        <taxon>Plagiorchiida</taxon>
        <taxon>Echinostomata</taxon>
        <taxon>Echinostomatoidea</taxon>
        <taxon>Fasciolidae</taxon>
        <taxon>Fasciola</taxon>
    </lineage>
</organism>
<evidence type="ECO:0000313" key="1">
    <source>
        <dbReference type="EMBL" id="TPP59667.1"/>
    </source>
</evidence>
<keyword evidence="2" id="KW-1185">Reference proteome</keyword>
<dbReference type="AlphaFoldDB" id="A0A504YP21"/>
<dbReference type="Proteomes" id="UP000316759">
    <property type="component" value="Unassembled WGS sequence"/>
</dbReference>
<proteinExistence type="predicted"/>